<keyword evidence="1" id="KW-0812">Transmembrane</keyword>
<evidence type="ECO:0000313" key="2">
    <source>
        <dbReference type="EMBL" id="GAA4178590.1"/>
    </source>
</evidence>
<reference evidence="3" key="1">
    <citation type="journal article" date="2019" name="Int. J. Syst. Evol. Microbiol.">
        <title>The Global Catalogue of Microorganisms (GCM) 10K type strain sequencing project: providing services to taxonomists for standard genome sequencing and annotation.</title>
        <authorList>
            <consortium name="The Broad Institute Genomics Platform"/>
            <consortium name="The Broad Institute Genome Sequencing Center for Infectious Disease"/>
            <person name="Wu L."/>
            <person name="Ma J."/>
        </authorList>
    </citation>
    <scope>NUCLEOTIDE SEQUENCE [LARGE SCALE GENOMIC DNA]</scope>
    <source>
        <strain evidence="3">JCM 16722</strain>
    </source>
</reference>
<evidence type="ECO:0000256" key="1">
    <source>
        <dbReference type="SAM" id="Phobius"/>
    </source>
</evidence>
<name>A0ABP8A6E4_9SPHI</name>
<keyword evidence="1" id="KW-0472">Membrane</keyword>
<dbReference type="RefSeq" id="WP_346086690.1">
    <property type="nucleotide sequence ID" value="NZ_BAAAZK010000007.1"/>
</dbReference>
<protein>
    <recommendedName>
        <fullName evidence="4">Holin</fullName>
    </recommendedName>
</protein>
<keyword evidence="3" id="KW-1185">Reference proteome</keyword>
<dbReference type="EMBL" id="BAAAZK010000007">
    <property type="protein sequence ID" value="GAA4178590.1"/>
    <property type="molecule type" value="Genomic_DNA"/>
</dbReference>
<organism evidence="2 3">
    <name type="scientific">Sphingobacterium ginsenosidimutans</name>
    <dbReference type="NCBI Taxonomy" id="687845"/>
    <lineage>
        <taxon>Bacteria</taxon>
        <taxon>Pseudomonadati</taxon>
        <taxon>Bacteroidota</taxon>
        <taxon>Sphingobacteriia</taxon>
        <taxon>Sphingobacteriales</taxon>
        <taxon>Sphingobacteriaceae</taxon>
        <taxon>Sphingobacterium</taxon>
    </lineage>
</organism>
<evidence type="ECO:0008006" key="4">
    <source>
        <dbReference type="Google" id="ProtNLM"/>
    </source>
</evidence>
<sequence>MKLNDLRISTIGGTICSIWASISLGDVLQTVLTAALGTLISFGTSRLLAKLCKRKVK</sequence>
<comment type="caution">
    <text evidence="2">The sequence shown here is derived from an EMBL/GenBank/DDBJ whole genome shotgun (WGS) entry which is preliminary data.</text>
</comment>
<dbReference type="Proteomes" id="UP001500167">
    <property type="component" value="Unassembled WGS sequence"/>
</dbReference>
<evidence type="ECO:0000313" key="3">
    <source>
        <dbReference type="Proteomes" id="UP001500167"/>
    </source>
</evidence>
<proteinExistence type="predicted"/>
<keyword evidence="1" id="KW-1133">Transmembrane helix</keyword>
<accession>A0ABP8A6E4</accession>
<feature type="transmembrane region" description="Helical" evidence="1">
    <location>
        <begin position="27"/>
        <end position="49"/>
    </location>
</feature>
<gene>
    <name evidence="2" type="ORF">GCM10022218_29640</name>
</gene>